<dbReference type="RefSeq" id="WP_377266040.1">
    <property type="nucleotide sequence ID" value="NZ_JBHMAA010000055.1"/>
</dbReference>
<comment type="caution">
    <text evidence="2">The sequence shown here is derived from an EMBL/GenBank/DDBJ whole genome shotgun (WGS) entry which is preliminary data.</text>
</comment>
<keyword evidence="3" id="KW-1185">Reference proteome</keyword>
<keyword evidence="1" id="KW-1133">Transmembrane helix</keyword>
<name>A0ABV6ARJ3_9HYPH</name>
<reference evidence="2 3" key="1">
    <citation type="submission" date="2024-09" db="EMBL/GenBank/DDBJ databases">
        <authorList>
            <person name="Sun Q."/>
            <person name="Mori K."/>
        </authorList>
    </citation>
    <scope>NUCLEOTIDE SEQUENCE [LARGE SCALE GENOMIC DNA]</scope>
    <source>
        <strain evidence="2 3">TBRC 4938</strain>
    </source>
</reference>
<gene>
    <name evidence="2" type="ORF">ACFFP0_30740</name>
</gene>
<accession>A0ABV6ARJ3</accession>
<protein>
    <recommendedName>
        <fullName evidence="4">Aa3-type cytochrome c oxidase subunit IV</fullName>
    </recommendedName>
</protein>
<keyword evidence="1" id="KW-0812">Transmembrane</keyword>
<dbReference type="EMBL" id="JBHMAA010000055">
    <property type="protein sequence ID" value="MFB9953236.1"/>
    <property type="molecule type" value="Genomic_DNA"/>
</dbReference>
<feature type="transmembrane region" description="Helical" evidence="1">
    <location>
        <begin position="29"/>
        <end position="47"/>
    </location>
</feature>
<keyword evidence="1" id="KW-0472">Membrane</keyword>
<sequence>MSTMENHANGNSLWNKVFDTDSMTGTGRFVGLILVFIVIGGGLSWLIG</sequence>
<evidence type="ECO:0008006" key="4">
    <source>
        <dbReference type="Google" id="ProtNLM"/>
    </source>
</evidence>
<evidence type="ECO:0000313" key="3">
    <source>
        <dbReference type="Proteomes" id="UP001589692"/>
    </source>
</evidence>
<dbReference type="Proteomes" id="UP001589692">
    <property type="component" value="Unassembled WGS sequence"/>
</dbReference>
<evidence type="ECO:0000256" key="1">
    <source>
        <dbReference type="SAM" id="Phobius"/>
    </source>
</evidence>
<proteinExistence type="predicted"/>
<organism evidence="2 3">
    <name type="scientific">Rhizobium puerariae</name>
    <dbReference type="NCBI Taxonomy" id="1585791"/>
    <lineage>
        <taxon>Bacteria</taxon>
        <taxon>Pseudomonadati</taxon>
        <taxon>Pseudomonadota</taxon>
        <taxon>Alphaproteobacteria</taxon>
        <taxon>Hyphomicrobiales</taxon>
        <taxon>Rhizobiaceae</taxon>
        <taxon>Rhizobium/Agrobacterium group</taxon>
        <taxon>Rhizobium</taxon>
    </lineage>
</organism>
<evidence type="ECO:0000313" key="2">
    <source>
        <dbReference type="EMBL" id="MFB9953236.1"/>
    </source>
</evidence>